<evidence type="ECO:0000313" key="1">
    <source>
        <dbReference type="EMBL" id="SNY64248.1"/>
    </source>
</evidence>
<dbReference type="EMBL" id="OBDY01000026">
    <property type="protein sequence ID" value="SNY64248.1"/>
    <property type="molecule type" value="Genomic_DNA"/>
</dbReference>
<keyword evidence="2" id="KW-1185">Reference proteome</keyword>
<organism evidence="1 2">
    <name type="scientific">Paractinoplanes atraurantiacus</name>
    <dbReference type="NCBI Taxonomy" id="1036182"/>
    <lineage>
        <taxon>Bacteria</taxon>
        <taxon>Bacillati</taxon>
        <taxon>Actinomycetota</taxon>
        <taxon>Actinomycetes</taxon>
        <taxon>Micromonosporales</taxon>
        <taxon>Micromonosporaceae</taxon>
        <taxon>Paractinoplanes</taxon>
    </lineage>
</organism>
<reference evidence="1 2" key="1">
    <citation type="submission" date="2017-09" db="EMBL/GenBank/DDBJ databases">
        <authorList>
            <person name="Ehlers B."/>
            <person name="Leendertz F.H."/>
        </authorList>
    </citation>
    <scope>NUCLEOTIDE SEQUENCE [LARGE SCALE GENOMIC DNA]</scope>
    <source>
        <strain evidence="1 2">CGMCC 4.6857</strain>
    </source>
</reference>
<evidence type="ECO:0000313" key="2">
    <source>
        <dbReference type="Proteomes" id="UP000219612"/>
    </source>
</evidence>
<protein>
    <recommendedName>
        <fullName evidence="3">SIR2-like domain-containing protein</fullName>
    </recommendedName>
</protein>
<dbReference type="Proteomes" id="UP000219612">
    <property type="component" value="Unassembled WGS sequence"/>
</dbReference>
<accession>A0A285JVF1</accession>
<sequence>MTAVFTGAGISGDEPTALPRGFGLRDAVLRTMHEAARDALGALVTDEQLEELCGADYKLEVVLGRLWGTVGPDALDCVLALRVDVPNEAHMLSALHLLRGGTHVTVNFDVGIEMAYDLISGAADLPPGTPREYLGALPLWRQAAPALRTVSSHDEFAAWEADGRPPALLKVHGGLTRDQDALADVVVVDIEELGQLTAERAAAVDGLGAAPALMITGYSGGDPDVYGPLLAAAARTAATWACLELPAGSVVPGDAHDHGIDLVLGRPRGLAATALRELLGAAPPWPSVPFPGDGFNDRFHRWEKDLRAAHPAGTIAEAWAWLLADLGKVDVAVAMFARLDARLRHAEILYNRARGDDREAAREMFRQVGAEAPDAATRLHCLLRLGDIARGRANRQARGVRVLGHLAESYLRAVQVLVATRGGRRHLEEGGDAYRLLQQTSLRLLEQMATVGPRAAWPALALCCRVAARWGDRAARLVRNGNRLSLIRQHRAMLRAVGALLRGTPAPSDVRADMRALRATYRAADDLPGAGNCTVTLAVLARAEGDRPAAHALLGEALTDYAAGRPDGRPLPSGEALVKVMTRLIDR</sequence>
<evidence type="ECO:0008006" key="3">
    <source>
        <dbReference type="Google" id="ProtNLM"/>
    </source>
</evidence>
<name>A0A285JVF1_9ACTN</name>
<gene>
    <name evidence="1" type="ORF">SAMN05421748_12677</name>
</gene>
<dbReference type="AlphaFoldDB" id="A0A285JVF1"/>
<dbReference type="RefSeq" id="WP_097327060.1">
    <property type="nucleotide sequence ID" value="NZ_OBDY01000026.1"/>
</dbReference>
<dbReference type="OrthoDB" id="3333823at2"/>
<proteinExistence type="predicted"/>